<reference evidence="3 4" key="1">
    <citation type="submission" date="2018-11" db="EMBL/GenBank/DDBJ databases">
        <title>Genomes From Bacteria Associated with the Canine Oral Cavity: a Test Case for Automated Genome-Based Taxonomic Assignment.</title>
        <authorList>
            <person name="Coil D.A."/>
            <person name="Jospin G."/>
            <person name="Darling A.E."/>
            <person name="Wallis C."/>
            <person name="Davis I.J."/>
            <person name="Harris S."/>
            <person name="Eisen J.A."/>
            <person name="Holcombe L.J."/>
            <person name="O'Flynn C."/>
        </authorList>
    </citation>
    <scope>NUCLEOTIDE SEQUENCE [LARGE SCALE GENOMIC DNA]</scope>
    <source>
        <strain evidence="3 4">OH5050</strain>
    </source>
</reference>
<feature type="transmembrane region" description="Helical" evidence="2">
    <location>
        <begin position="197"/>
        <end position="218"/>
    </location>
</feature>
<keyword evidence="2" id="KW-1133">Transmembrane helix</keyword>
<dbReference type="Proteomes" id="UP000271272">
    <property type="component" value="Unassembled WGS sequence"/>
</dbReference>
<feature type="transmembrane region" description="Helical" evidence="2">
    <location>
        <begin position="136"/>
        <end position="155"/>
    </location>
</feature>
<dbReference type="RefSeq" id="WP_124934258.1">
    <property type="nucleotide sequence ID" value="NZ_RQZC01000017.1"/>
</dbReference>
<dbReference type="OrthoDB" id="306887at2"/>
<evidence type="ECO:0008006" key="5">
    <source>
        <dbReference type="Google" id="ProtNLM"/>
    </source>
</evidence>
<dbReference type="EMBL" id="RQZC01000017">
    <property type="protein sequence ID" value="RRD28278.1"/>
    <property type="molecule type" value="Genomic_DNA"/>
</dbReference>
<keyword evidence="4" id="KW-1185">Reference proteome</keyword>
<organism evidence="3 4">
    <name type="scientific">Actinomyces bowdenii</name>
    <dbReference type="NCBI Taxonomy" id="131109"/>
    <lineage>
        <taxon>Bacteria</taxon>
        <taxon>Bacillati</taxon>
        <taxon>Actinomycetota</taxon>
        <taxon>Actinomycetes</taxon>
        <taxon>Actinomycetales</taxon>
        <taxon>Actinomycetaceae</taxon>
        <taxon>Actinomyces</taxon>
    </lineage>
</organism>
<feature type="compositionally biased region" description="Basic and acidic residues" evidence="1">
    <location>
        <begin position="1"/>
        <end position="10"/>
    </location>
</feature>
<evidence type="ECO:0000313" key="4">
    <source>
        <dbReference type="Proteomes" id="UP000271272"/>
    </source>
</evidence>
<gene>
    <name evidence="3" type="ORF">EII10_09445</name>
</gene>
<accession>A0A3P1V323</accession>
<protein>
    <recommendedName>
        <fullName evidence="5">EcsC family protein</fullName>
    </recommendedName>
</protein>
<sequence length="321" mass="33610">MSGEARKDAGGEGAVSDGADERMTVTGSEVVEGGSGGTIEVGGAAGKSARGSLIEELDDQDRQAQRYAMDFLLKIIRLRGVKIDRAEFLRQELGRAGASDEVIASAVGATPVQAGMAIKDLDAIAQRSIVFESKKAAAISFATGIPGGLALFATVPADVTQYYVHAFRVMQKLAYIYGWQDLLGDLDDADDDTIGRLALLLAVMLGVGGAAGSLTFFANQIARPAVQKQIASKALTKTAWYPVVKQTLRVVGIRVTKGSLARTVTKVVPVAGGLLSGGMTLVALKAQAIRLQRHLRELPPPGVDAAAYLADLRSSGARQSD</sequence>
<proteinExistence type="predicted"/>
<evidence type="ECO:0000256" key="1">
    <source>
        <dbReference type="SAM" id="MobiDB-lite"/>
    </source>
</evidence>
<keyword evidence="2" id="KW-0812">Transmembrane</keyword>
<comment type="caution">
    <text evidence="3">The sequence shown here is derived from an EMBL/GenBank/DDBJ whole genome shotgun (WGS) entry which is preliminary data.</text>
</comment>
<name>A0A3P1V323_9ACTO</name>
<keyword evidence="2" id="KW-0472">Membrane</keyword>
<feature type="region of interest" description="Disordered" evidence="1">
    <location>
        <begin position="1"/>
        <end position="37"/>
    </location>
</feature>
<dbReference type="AlphaFoldDB" id="A0A3P1V323"/>
<evidence type="ECO:0000256" key="2">
    <source>
        <dbReference type="SAM" id="Phobius"/>
    </source>
</evidence>
<evidence type="ECO:0000313" key="3">
    <source>
        <dbReference type="EMBL" id="RRD28278.1"/>
    </source>
</evidence>